<comment type="pathway">
    <text evidence="6">Sulfur metabolism; glutathione biosynthesis; glutathione from L-cysteine and L-glutamate: step 1/2.</text>
</comment>
<keyword evidence="5 6" id="KW-0067">ATP-binding</keyword>
<sequence>MLWSIVSTLYHIPSLKVRLFFSPSRFIWSPEYAEYQIEGLPAIPFGQLLYAFSTVQPNMRKRRQQLMEFLPENAFALTLTVFPR</sequence>
<evidence type="ECO:0000313" key="7">
    <source>
        <dbReference type="EMBL" id="GAA51920.1"/>
    </source>
</evidence>
<comment type="catalytic activity">
    <reaction evidence="6">
        <text>L-cysteine + L-glutamate + ATP = gamma-L-glutamyl-L-cysteine + ADP + phosphate + H(+)</text>
        <dbReference type="Rhea" id="RHEA:13285"/>
        <dbReference type="ChEBI" id="CHEBI:15378"/>
        <dbReference type="ChEBI" id="CHEBI:29985"/>
        <dbReference type="ChEBI" id="CHEBI:30616"/>
        <dbReference type="ChEBI" id="CHEBI:35235"/>
        <dbReference type="ChEBI" id="CHEBI:43474"/>
        <dbReference type="ChEBI" id="CHEBI:58173"/>
        <dbReference type="ChEBI" id="CHEBI:456216"/>
        <dbReference type="EC" id="6.3.2.2"/>
    </reaction>
</comment>
<evidence type="ECO:0000256" key="2">
    <source>
        <dbReference type="ARBA" id="ARBA00022598"/>
    </source>
</evidence>
<dbReference type="InterPro" id="IPR004308">
    <property type="entry name" value="GCS"/>
</dbReference>
<keyword evidence="8" id="KW-1185">Reference proteome</keyword>
<dbReference type="Gene3D" id="3.30.590.50">
    <property type="match status" value="1"/>
</dbReference>
<dbReference type="PANTHER" id="PTHR11164:SF0">
    <property type="entry name" value="GLUTAMATE--CYSTEINE LIGASE CATALYTIC SUBUNIT"/>
    <property type="match status" value="1"/>
</dbReference>
<dbReference type="EC" id="6.3.2.2" evidence="1 6"/>
<gene>
    <name evidence="7" type="ORF">CLF_107018</name>
</gene>
<reference key="2">
    <citation type="submission" date="2011-10" db="EMBL/GenBank/DDBJ databases">
        <title>The genome and transcriptome sequence of Clonorchis sinensis provide insights into the carcinogenic liver fluke.</title>
        <authorList>
            <person name="Wang X."/>
            <person name="Huang Y."/>
            <person name="Chen W."/>
            <person name="Liu H."/>
            <person name="Guo L."/>
            <person name="Chen Y."/>
            <person name="Luo F."/>
            <person name="Zhou W."/>
            <person name="Sun J."/>
            <person name="Mao Q."/>
            <person name="Liang P."/>
            <person name="Zhou C."/>
            <person name="Tian Y."/>
            <person name="Men J."/>
            <person name="Lv X."/>
            <person name="Huang L."/>
            <person name="Zhou J."/>
            <person name="Hu Y."/>
            <person name="Li R."/>
            <person name="Zhang F."/>
            <person name="Lei H."/>
            <person name="Li X."/>
            <person name="Hu X."/>
            <person name="Liang C."/>
            <person name="Xu J."/>
            <person name="Wu Z."/>
            <person name="Yu X."/>
        </authorList>
    </citation>
    <scope>NUCLEOTIDE SEQUENCE</scope>
    <source>
        <strain>Henan</strain>
    </source>
</reference>
<dbReference type="Proteomes" id="UP000008909">
    <property type="component" value="Unassembled WGS sequence"/>
</dbReference>
<name>G7YG37_CLOSI</name>
<proteinExistence type="inferred from homology"/>
<evidence type="ECO:0000256" key="1">
    <source>
        <dbReference type="ARBA" id="ARBA00012220"/>
    </source>
</evidence>
<accession>G7YG37</accession>
<dbReference type="GO" id="GO:0004357">
    <property type="term" value="F:glutamate-cysteine ligase activity"/>
    <property type="evidence" value="ECO:0007669"/>
    <property type="project" value="UniProtKB-UniRule"/>
</dbReference>
<keyword evidence="2 6" id="KW-0436">Ligase</keyword>
<dbReference type="GO" id="GO:0017109">
    <property type="term" value="C:glutamate-cysteine ligase complex"/>
    <property type="evidence" value="ECO:0007669"/>
    <property type="project" value="TreeGrafter"/>
</dbReference>
<dbReference type="UniPathway" id="UPA00142">
    <property type="reaction ID" value="UER00209"/>
</dbReference>
<dbReference type="GO" id="GO:0006750">
    <property type="term" value="P:glutathione biosynthetic process"/>
    <property type="evidence" value="ECO:0007669"/>
    <property type="project" value="UniProtKB-UniRule"/>
</dbReference>
<organism evidence="7 8">
    <name type="scientific">Clonorchis sinensis</name>
    <name type="common">Chinese liver fluke</name>
    <dbReference type="NCBI Taxonomy" id="79923"/>
    <lineage>
        <taxon>Eukaryota</taxon>
        <taxon>Metazoa</taxon>
        <taxon>Spiralia</taxon>
        <taxon>Lophotrochozoa</taxon>
        <taxon>Platyhelminthes</taxon>
        <taxon>Trematoda</taxon>
        <taxon>Digenea</taxon>
        <taxon>Opisthorchiida</taxon>
        <taxon>Opisthorchiata</taxon>
        <taxon>Opisthorchiidae</taxon>
        <taxon>Clonorchis</taxon>
    </lineage>
</organism>
<reference evidence="7" key="1">
    <citation type="journal article" date="2011" name="Genome Biol.">
        <title>The draft genome of the carcinogenic human liver fluke Clonorchis sinensis.</title>
        <authorList>
            <person name="Wang X."/>
            <person name="Chen W."/>
            <person name="Huang Y."/>
            <person name="Sun J."/>
            <person name="Men J."/>
            <person name="Liu H."/>
            <person name="Luo F."/>
            <person name="Guo L."/>
            <person name="Lv X."/>
            <person name="Deng C."/>
            <person name="Zhou C."/>
            <person name="Fan Y."/>
            <person name="Li X."/>
            <person name="Huang L."/>
            <person name="Hu Y."/>
            <person name="Liang C."/>
            <person name="Hu X."/>
            <person name="Xu J."/>
            <person name="Yu X."/>
        </authorList>
    </citation>
    <scope>NUCLEOTIDE SEQUENCE [LARGE SCALE GENOMIC DNA]</scope>
    <source>
        <strain evidence="7">Henan</strain>
    </source>
</reference>
<dbReference type="PANTHER" id="PTHR11164">
    <property type="entry name" value="GLUTAMATE CYSTEINE LIGASE"/>
    <property type="match status" value="1"/>
</dbReference>
<evidence type="ECO:0000256" key="6">
    <source>
        <dbReference type="RuleBase" id="RU367135"/>
    </source>
</evidence>
<keyword evidence="4 6" id="KW-0547">Nucleotide-binding</keyword>
<evidence type="ECO:0000313" key="8">
    <source>
        <dbReference type="Proteomes" id="UP000008909"/>
    </source>
</evidence>
<evidence type="ECO:0000256" key="5">
    <source>
        <dbReference type="ARBA" id="ARBA00022840"/>
    </source>
</evidence>
<keyword evidence="3 6" id="KW-0317">Glutathione biosynthesis</keyword>
<dbReference type="EMBL" id="DF143216">
    <property type="protein sequence ID" value="GAA51920.1"/>
    <property type="molecule type" value="Genomic_DNA"/>
</dbReference>
<evidence type="ECO:0000256" key="4">
    <source>
        <dbReference type="ARBA" id="ARBA00022741"/>
    </source>
</evidence>
<dbReference type="GO" id="GO:0005524">
    <property type="term" value="F:ATP binding"/>
    <property type="evidence" value="ECO:0007669"/>
    <property type="project" value="UniProtKB-UniRule"/>
</dbReference>
<protein>
    <recommendedName>
        <fullName evidence="1 6">Glutamate--cysteine ligase</fullName>
        <ecNumber evidence="1 6">6.3.2.2</ecNumber>
    </recommendedName>
    <alternativeName>
        <fullName evidence="6">Gamma-ECS</fullName>
    </alternativeName>
    <alternativeName>
        <fullName evidence="6">Gamma-glutamylcysteine synthetase</fullName>
    </alternativeName>
</protein>
<evidence type="ECO:0000256" key="3">
    <source>
        <dbReference type="ARBA" id="ARBA00022684"/>
    </source>
</evidence>
<dbReference type="AlphaFoldDB" id="G7YG37"/>
<comment type="similarity">
    <text evidence="6">Belongs to the glutamate--cysteine ligase type 3 family.</text>
</comment>